<sequence>MKSVLFWGLLILGAAWAGTALWVQFPSARWVVGLFVLAVAGVIWLRLSSGWGWAGLGLLSALLAVWYLTLTPRQDRDWAPDVARIVHGEVAGDQVTLHNLRAFRWQTRDTAEQTWQSGVYDLRQLTGADMITSVWSSPDIAHLLVSFGFADGRHVVFSVEIRREADEKFSSLGGFFRQFELALIAADEADIVKLRSNFRGEDVRLYPLRLTPEQLRAVFLRYVELGNELNRAPRFYNTITSNCTTVVWHLVKVLKPDLGLDPSLLLSGRLPDWLHRLGVLEGSGSLADIREQARISTRAQAAPAEADFSAWIRETGRPAP</sequence>
<gene>
    <name evidence="3" type="ORF">KM031_08700</name>
</gene>
<dbReference type="Proteomes" id="UP000679352">
    <property type="component" value="Chromosome"/>
</dbReference>
<evidence type="ECO:0000313" key="4">
    <source>
        <dbReference type="Proteomes" id="UP000679352"/>
    </source>
</evidence>
<feature type="transmembrane region" description="Helical" evidence="1">
    <location>
        <begin position="52"/>
        <end position="70"/>
    </location>
</feature>
<evidence type="ECO:0000313" key="3">
    <source>
        <dbReference type="EMBL" id="QWK88974.1"/>
    </source>
</evidence>
<accession>A0A975P353</accession>
<keyword evidence="4" id="KW-1185">Reference proteome</keyword>
<keyword evidence="1" id="KW-0812">Transmembrane</keyword>
<evidence type="ECO:0000259" key="2">
    <source>
        <dbReference type="Pfam" id="PF13387"/>
    </source>
</evidence>
<dbReference type="KEGG" id="gfu:KM031_08700"/>
<dbReference type="InterPro" id="IPR025178">
    <property type="entry name" value="Lnb_N"/>
</dbReference>
<organism evidence="3 4">
    <name type="scientific">Gemmobacter fulvus</name>
    <dbReference type="NCBI Taxonomy" id="2840474"/>
    <lineage>
        <taxon>Bacteria</taxon>
        <taxon>Pseudomonadati</taxon>
        <taxon>Pseudomonadota</taxon>
        <taxon>Alphaproteobacteria</taxon>
        <taxon>Rhodobacterales</taxon>
        <taxon>Paracoccaceae</taxon>
        <taxon>Gemmobacter</taxon>
    </lineage>
</organism>
<dbReference type="AlphaFoldDB" id="A0A975P353"/>
<keyword evidence="1" id="KW-0472">Membrane</keyword>
<dbReference type="EMBL" id="CP076361">
    <property type="protein sequence ID" value="QWK88974.1"/>
    <property type="molecule type" value="Genomic_DNA"/>
</dbReference>
<name>A0A975P353_9RHOB</name>
<keyword evidence="1" id="KW-1133">Transmembrane helix</keyword>
<proteinExistence type="predicted"/>
<protein>
    <submittedName>
        <fullName evidence="3">DUF4105 domain-containing protein</fullName>
    </submittedName>
</protein>
<dbReference type="Pfam" id="PF13387">
    <property type="entry name" value="Lnb_N"/>
    <property type="match status" value="1"/>
</dbReference>
<reference evidence="3" key="1">
    <citation type="submission" date="2021-06" db="EMBL/GenBank/DDBJ databases">
        <title>Direct submission.</title>
        <authorList>
            <person name="Lee C.-S."/>
            <person name="Jin L."/>
        </authorList>
    </citation>
    <scope>NUCLEOTIDE SEQUENCE</scope>
    <source>
        <strain evidence="3">Con5</strain>
    </source>
</reference>
<evidence type="ECO:0000256" key="1">
    <source>
        <dbReference type="SAM" id="Phobius"/>
    </source>
</evidence>
<feature type="domain" description="Lnb N-terminal periplasmic" evidence="2">
    <location>
        <begin position="113"/>
        <end position="261"/>
    </location>
</feature>
<feature type="transmembrane region" description="Helical" evidence="1">
    <location>
        <begin position="27"/>
        <end position="45"/>
    </location>
</feature>
<dbReference type="RefSeq" id="WP_215506247.1">
    <property type="nucleotide sequence ID" value="NZ_CP076361.1"/>
</dbReference>